<accession>A0A7C4E0R4</accession>
<name>A0A7C4E0R4_CALS0</name>
<dbReference type="Pfam" id="PF02779">
    <property type="entry name" value="Transket_pyr"/>
    <property type="match status" value="1"/>
</dbReference>
<dbReference type="InterPro" id="IPR005475">
    <property type="entry name" value="Transketolase-like_Pyr-bd"/>
</dbReference>
<keyword evidence="2" id="KW-0560">Oxidoreductase</keyword>
<evidence type="ECO:0000256" key="3">
    <source>
        <dbReference type="ARBA" id="ARBA00023052"/>
    </source>
</evidence>
<dbReference type="FunFam" id="3.40.50.920:FF:000001">
    <property type="entry name" value="Pyruvate dehydrogenase E1 beta subunit"/>
    <property type="match status" value="1"/>
</dbReference>
<dbReference type="InterPro" id="IPR009014">
    <property type="entry name" value="Transketo_C/PFOR_II"/>
</dbReference>
<dbReference type="PANTHER" id="PTHR43257:SF2">
    <property type="entry name" value="PYRUVATE DEHYDROGENASE E1 COMPONENT SUBUNIT BETA"/>
    <property type="match status" value="1"/>
</dbReference>
<dbReference type="GO" id="GO:0016491">
    <property type="term" value="F:oxidoreductase activity"/>
    <property type="evidence" value="ECO:0007669"/>
    <property type="project" value="UniProtKB-KW"/>
</dbReference>
<evidence type="ECO:0000313" key="6">
    <source>
        <dbReference type="EMBL" id="HGN90779.1"/>
    </source>
</evidence>
<dbReference type="EMBL" id="DTAD01000073">
    <property type="protein sequence ID" value="HGN90779.1"/>
    <property type="molecule type" value="Genomic_DNA"/>
</dbReference>
<comment type="caution">
    <text evidence="6">The sequence shown here is derived from an EMBL/GenBank/DDBJ whole genome shotgun (WGS) entry which is preliminary data.</text>
</comment>
<dbReference type="Pfam" id="PF02780">
    <property type="entry name" value="Transketolase_C"/>
    <property type="match status" value="1"/>
</dbReference>
<dbReference type="InterPro" id="IPR033248">
    <property type="entry name" value="Transketolase_C"/>
</dbReference>
<reference evidence="6" key="1">
    <citation type="journal article" date="2020" name="mSystems">
        <title>Genome- and Community-Level Interaction Insights into Carbon Utilization and Element Cycling Functions of Hydrothermarchaeota in Hydrothermal Sediment.</title>
        <authorList>
            <person name="Zhou Z."/>
            <person name="Liu Y."/>
            <person name="Xu W."/>
            <person name="Pan J."/>
            <person name="Luo Z.H."/>
            <person name="Li M."/>
        </authorList>
    </citation>
    <scope>NUCLEOTIDE SEQUENCE [LARGE SCALE GENOMIC DNA]</scope>
    <source>
        <strain evidence="6">SpSt-613</strain>
        <strain evidence="5">SpSt-669</strain>
    </source>
</reference>
<evidence type="ECO:0000256" key="2">
    <source>
        <dbReference type="ARBA" id="ARBA00023002"/>
    </source>
</evidence>
<keyword evidence="3" id="KW-0786">Thiamine pyrophosphate</keyword>
<dbReference type="AlphaFoldDB" id="A0A7C4E0R4"/>
<dbReference type="Gene3D" id="3.40.50.970">
    <property type="match status" value="1"/>
</dbReference>
<dbReference type="NCBIfam" id="NF006667">
    <property type="entry name" value="PRK09212.1"/>
    <property type="match status" value="1"/>
</dbReference>
<dbReference type="InterPro" id="IPR029061">
    <property type="entry name" value="THDP-binding"/>
</dbReference>
<dbReference type="SUPFAM" id="SSF52922">
    <property type="entry name" value="TK C-terminal domain-like"/>
    <property type="match status" value="1"/>
</dbReference>
<feature type="domain" description="Transketolase-like pyrimidine-binding" evidence="4">
    <location>
        <begin position="4"/>
        <end position="179"/>
    </location>
</feature>
<protein>
    <submittedName>
        <fullName evidence="6">Alpha-ketoacid dehydrogenase subunit beta</fullName>
    </submittedName>
</protein>
<proteinExistence type="predicted"/>
<comment type="cofactor">
    <cofactor evidence="1">
        <name>thiamine diphosphate</name>
        <dbReference type="ChEBI" id="CHEBI:58937"/>
    </cofactor>
</comment>
<evidence type="ECO:0000256" key="1">
    <source>
        <dbReference type="ARBA" id="ARBA00001964"/>
    </source>
</evidence>
<evidence type="ECO:0000259" key="4">
    <source>
        <dbReference type="SMART" id="SM00861"/>
    </source>
</evidence>
<dbReference type="EMBL" id="DTCM01000081">
    <property type="protein sequence ID" value="HGL41335.1"/>
    <property type="molecule type" value="Genomic_DNA"/>
</dbReference>
<dbReference type="SUPFAM" id="SSF52518">
    <property type="entry name" value="Thiamin diphosphate-binding fold (THDP-binding)"/>
    <property type="match status" value="1"/>
</dbReference>
<sequence length="324" mass="35464">MPQLNMAQALNLALREEMSRDERVVVLGEDVGRRGGVFLITEGLYELFGPDRVIDTPLSEAGIIGVAAGMAMNGLRPVAEIQFADFIFGGFDQIVSNVAKIRYRTGGQFSVPLTIRAPIGGGVKGGMFHSQSPEAYFIHTPGLKVVTPSTPSDAKGLLISSIRDDDPVLFFEPKRIYRTFREEVPEGDYTVPLGVARVAREGSDVSLITYAATVHDCLRAAEKAEAEGISCEVVDLRTLLPFDKDAVERTVKKTGRPVIVHEAPKMCGFGAELAAFIAERLLFDLEAPVLRVTGYDTPFPFVHEHHYMPNESRILNAIRKAASF</sequence>
<dbReference type="GO" id="GO:0044272">
    <property type="term" value="P:sulfur compound biosynthetic process"/>
    <property type="evidence" value="ECO:0007669"/>
    <property type="project" value="UniProtKB-ARBA"/>
</dbReference>
<dbReference type="PANTHER" id="PTHR43257">
    <property type="entry name" value="PYRUVATE DEHYDROGENASE E1 COMPONENT BETA SUBUNIT"/>
    <property type="match status" value="1"/>
</dbReference>
<dbReference type="FunFam" id="3.40.50.970:FF:000001">
    <property type="entry name" value="Pyruvate dehydrogenase E1 beta subunit"/>
    <property type="match status" value="1"/>
</dbReference>
<organism evidence="6">
    <name type="scientific">Caldiarchaeum subterraneum</name>
    <dbReference type="NCBI Taxonomy" id="311458"/>
    <lineage>
        <taxon>Archaea</taxon>
        <taxon>Nitrososphaerota</taxon>
        <taxon>Candidatus Caldarchaeales</taxon>
        <taxon>Candidatus Caldarchaeaceae</taxon>
        <taxon>Candidatus Caldarchaeum</taxon>
    </lineage>
</organism>
<gene>
    <name evidence="6" type="ORF">ENT82_06615</name>
    <name evidence="5" type="ORF">ENU43_06695</name>
</gene>
<dbReference type="GO" id="GO:0006082">
    <property type="term" value="P:organic acid metabolic process"/>
    <property type="evidence" value="ECO:0007669"/>
    <property type="project" value="UniProtKB-ARBA"/>
</dbReference>
<evidence type="ECO:0000313" key="5">
    <source>
        <dbReference type="EMBL" id="HGL41335.1"/>
    </source>
</evidence>
<dbReference type="Gene3D" id="3.40.50.920">
    <property type="match status" value="1"/>
</dbReference>
<dbReference type="CDD" id="cd07036">
    <property type="entry name" value="TPP_PYR_E1-PDHc-beta_like"/>
    <property type="match status" value="1"/>
</dbReference>
<dbReference type="SMART" id="SM00861">
    <property type="entry name" value="Transket_pyr"/>
    <property type="match status" value="1"/>
</dbReference>